<feature type="compositionally biased region" description="Low complexity" evidence="1">
    <location>
        <begin position="37"/>
        <end position="78"/>
    </location>
</feature>
<organism evidence="3">
    <name type="scientific">Streptomyces sp. NBC_00119</name>
    <dbReference type="NCBI Taxonomy" id="2975659"/>
    <lineage>
        <taxon>Bacteria</taxon>
        <taxon>Bacillati</taxon>
        <taxon>Actinomycetota</taxon>
        <taxon>Actinomycetes</taxon>
        <taxon>Kitasatosporales</taxon>
        <taxon>Streptomycetaceae</taxon>
        <taxon>Streptomyces</taxon>
    </lineage>
</organism>
<reference evidence="3" key="1">
    <citation type="submission" date="2022-10" db="EMBL/GenBank/DDBJ databases">
        <title>The complete genomes of actinobacterial strains from the NBC collection.</title>
        <authorList>
            <person name="Joergensen T.S."/>
            <person name="Alvarez Arevalo M."/>
            <person name="Sterndorff E.B."/>
            <person name="Faurdal D."/>
            <person name="Vuksanovic O."/>
            <person name="Mourched A.-S."/>
            <person name="Charusanti P."/>
            <person name="Shaw S."/>
            <person name="Blin K."/>
            <person name="Weber T."/>
        </authorList>
    </citation>
    <scope>NUCLEOTIDE SEQUENCE</scope>
    <source>
        <strain evidence="3">NBC_00119</strain>
    </source>
</reference>
<evidence type="ECO:0000313" key="3">
    <source>
        <dbReference type="EMBL" id="WTS18538.1"/>
    </source>
</evidence>
<feature type="compositionally biased region" description="Basic and acidic residues" evidence="1">
    <location>
        <begin position="79"/>
        <end position="88"/>
    </location>
</feature>
<feature type="chain" id="PRO_5043748593" description="DUF4232 domain-containing protein" evidence="2">
    <location>
        <begin position="24"/>
        <end position="234"/>
    </location>
</feature>
<proteinExistence type="predicted"/>
<accession>A0AAU1UMR2</accession>
<dbReference type="PROSITE" id="PS51257">
    <property type="entry name" value="PROKAR_LIPOPROTEIN"/>
    <property type="match status" value="1"/>
</dbReference>
<gene>
    <name evidence="3" type="ORF">OHU69_03170</name>
</gene>
<evidence type="ECO:0000256" key="2">
    <source>
        <dbReference type="SAM" id="SignalP"/>
    </source>
</evidence>
<evidence type="ECO:0008006" key="4">
    <source>
        <dbReference type="Google" id="ProtNLM"/>
    </source>
</evidence>
<protein>
    <recommendedName>
        <fullName evidence="4">DUF4232 domain-containing protein</fullName>
    </recommendedName>
</protein>
<feature type="region of interest" description="Disordered" evidence="1">
    <location>
        <begin position="29"/>
        <end position="100"/>
    </location>
</feature>
<name>A0AAU1UMR2_9ACTN</name>
<keyword evidence="2" id="KW-0732">Signal</keyword>
<dbReference type="EMBL" id="CP108195">
    <property type="protein sequence ID" value="WTS18538.1"/>
    <property type="molecule type" value="Genomic_DNA"/>
</dbReference>
<dbReference type="AlphaFoldDB" id="A0AAU1UMR2"/>
<evidence type="ECO:0000256" key="1">
    <source>
        <dbReference type="SAM" id="MobiDB-lite"/>
    </source>
</evidence>
<feature type="signal peptide" evidence="2">
    <location>
        <begin position="1"/>
        <end position="23"/>
    </location>
</feature>
<sequence length="234" mass="22992">MRSRLATRSARLVLAAAAVTALAATTTACDNDDTADAGSSATPSAVASAGSGGSDSSSSESPSTSGSSTGGSNSNGSADKSDSGDDSKSGSGDGGKSGYGQSCGTNDLDFTVTAESQAGGYYLVTAKAKSGITCYLDVNTPSVSFGSGADGVASPVGQGGEDPIKLTGSAVAYTGISPKTTKSNAGKQFENVIIAISDNDPNPAELKLPDTANVDKPIVTNWSTNRAETVPVIV</sequence>